<feature type="binding site" evidence="16">
    <location>
        <begin position="21"/>
        <end position="28"/>
    </location>
    <ligand>
        <name>ATP</name>
        <dbReference type="ChEBI" id="CHEBI:30616"/>
    </ligand>
</feature>
<keyword evidence="2 15" id="KW-0479">Metal-binding</keyword>
<keyword evidence="21" id="KW-1185">Reference proteome</keyword>
<evidence type="ECO:0000256" key="17">
    <source>
        <dbReference type="SAM" id="MobiDB-lite"/>
    </source>
</evidence>
<dbReference type="InterPro" id="IPR011604">
    <property type="entry name" value="PDDEXK-like_dom_sf"/>
</dbReference>
<protein>
    <recommendedName>
        <fullName evidence="15">RecBCD enzyme subunit RecB</fullName>
        <ecNumber evidence="15">3.1.11.5</ecNumber>
        <ecNumber evidence="15">5.6.2.4</ecNumber>
    </recommendedName>
    <alternativeName>
        <fullName evidence="15">DNA 3'-5' helicase subunit RecB</fullName>
    </alternativeName>
    <alternativeName>
        <fullName evidence="15">Exonuclease V subunit RecB</fullName>
        <shortName evidence="15">ExoV subunit RecB</shortName>
    </alternativeName>
    <alternativeName>
        <fullName evidence="15">Helicase/nuclease RecBCD subunit RecB</fullName>
    </alternativeName>
</protein>
<dbReference type="Gene3D" id="3.40.50.300">
    <property type="entry name" value="P-loop containing nucleotide triphosphate hydrolases"/>
    <property type="match status" value="3"/>
</dbReference>
<dbReference type="PROSITE" id="PS51198">
    <property type="entry name" value="UVRD_HELICASE_ATP_BIND"/>
    <property type="match status" value="1"/>
</dbReference>
<evidence type="ECO:0000313" key="21">
    <source>
        <dbReference type="Proteomes" id="UP000826651"/>
    </source>
</evidence>
<comment type="catalytic activity">
    <reaction evidence="13 15">
        <text>Couples ATP hydrolysis with the unwinding of duplex DNA by translocating in the 3'-5' direction.</text>
        <dbReference type="EC" id="5.6.2.4"/>
    </reaction>
</comment>
<keyword evidence="6 15" id="KW-0347">Helicase</keyword>
<evidence type="ECO:0000256" key="6">
    <source>
        <dbReference type="ARBA" id="ARBA00022806"/>
    </source>
</evidence>
<evidence type="ECO:0000256" key="9">
    <source>
        <dbReference type="ARBA" id="ARBA00022842"/>
    </source>
</evidence>
<evidence type="ECO:0000256" key="13">
    <source>
        <dbReference type="ARBA" id="ARBA00034617"/>
    </source>
</evidence>
<evidence type="ECO:0000256" key="8">
    <source>
        <dbReference type="ARBA" id="ARBA00022840"/>
    </source>
</evidence>
<reference evidence="20 21" key="1">
    <citation type="submission" date="2021-04" db="EMBL/GenBank/DDBJ databases">
        <title>Ruania sp. nov., isolated from sandy soil of mangrove forest.</title>
        <authorList>
            <person name="Ge X."/>
            <person name="Huang R."/>
            <person name="Liu W."/>
        </authorList>
    </citation>
    <scope>NUCLEOTIDE SEQUENCE [LARGE SCALE GENOMIC DNA]</scope>
    <source>
        <strain evidence="20 21">N2-46</strain>
    </source>
</reference>
<feature type="binding site" evidence="15">
    <location>
        <position position="877"/>
    </location>
    <ligand>
        <name>Mg(2+)</name>
        <dbReference type="ChEBI" id="CHEBI:18420"/>
    </ligand>
</feature>
<evidence type="ECO:0000256" key="3">
    <source>
        <dbReference type="ARBA" id="ARBA00022741"/>
    </source>
</evidence>
<dbReference type="SUPFAM" id="SSF52540">
    <property type="entry name" value="P-loop containing nucleoside triphosphate hydrolases"/>
    <property type="match status" value="1"/>
</dbReference>
<dbReference type="InterPro" id="IPR027417">
    <property type="entry name" value="P-loop_NTPase"/>
</dbReference>
<comment type="catalytic activity">
    <reaction evidence="14 15">
        <text>ATP + H2O = ADP + phosphate + H(+)</text>
        <dbReference type="Rhea" id="RHEA:13065"/>
        <dbReference type="ChEBI" id="CHEBI:15377"/>
        <dbReference type="ChEBI" id="CHEBI:15378"/>
        <dbReference type="ChEBI" id="CHEBI:30616"/>
        <dbReference type="ChEBI" id="CHEBI:43474"/>
        <dbReference type="ChEBI" id="CHEBI:456216"/>
        <dbReference type="EC" id="5.6.2.4"/>
    </reaction>
</comment>
<dbReference type="EC" id="5.6.2.4" evidence="15"/>
<keyword evidence="4 15" id="KW-0227">DNA damage</keyword>
<dbReference type="EMBL" id="JAGSHT010000021">
    <property type="protein sequence ID" value="MBZ2198676.1"/>
    <property type="molecule type" value="Genomic_DNA"/>
</dbReference>
<keyword evidence="3 15" id="KW-0547">Nucleotide-binding</keyword>
<keyword evidence="7 15" id="KW-0269">Exonuclease</keyword>
<gene>
    <name evidence="15" type="primary">recB</name>
    <name evidence="20" type="ORF">KCQ71_21190</name>
</gene>
<feature type="binding site" evidence="15">
    <location>
        <position position="1024"/>
    </location>
    <ligand>
        <name>Mg(2+)</name>
        <dbReference type="ChEBI" id="CHEBI:18420"/>
    </ligand>
</feature>
<dbReference type="Pfam" id="PF13361">
    <property type="entry name" value="UvrD_C"/>
    <property type="match status" value="1"/>
</dbReference>
<dbReference type="Proteomes" id="UP000826651">
    <property type="component" value="Unassembled WGS sequence"/>
</dbReference>
<evidence type="ECO:0000256" key="10">
    <source>
        <dbReference type="ARBA" id="ARBA00023125"/>
    </source>
</evidence>
<keyword evidence="8 15" id="KW-0067">ATP-binding</keyword>
<comment type="caution">
    <text evidence="20">The sequence shown here is derived from an EMBL/GenBank/DDBJ whole genome shotgun (WGS) entry which is preliminary data.</text>
</comment>
<dbReference type="PROSITE" id="PS51217">
    <property type="entry name" value="UVRD_HELICASE_CTER"/>
    <property type="match status" value="1"/>
</dbReference>
<organism evidence="20 21">
    <name type="scientific">Occultella gossypii</name>
    <dbReference type="NCBI Taxonomy" id="2800820"/>
    <lineage>
        <taxon>Bacteria</taxon>
        <taxon>Bacillati</taxon>
        <taxon>Actinomycetota</taxon>
        <taxon>Actinomycetes</taxon>
        <taxon>Micrococcales</taxon>
        <taxon>Ruaniaceae</taxon>
        <taxon>Occultella</taxon>
    </lineage>
</organism>
<keyword evidence="10 15" id="KW-0238">DNA-binding</keyword>
<feature type="region of interest" description="Disordered" evidence="17">
    <location>
        <begin position="805"/>
        <end position="842"/>
    </location>
</feature>
<dbReference type="Gene3D" id="1.10.486.10">
    <property type="entry name" value="PCRA, domain 4"/>
    <property type="match status" value="1"/>
</dbReference>
<evidence type="ECO:0000259" key="19">
    <source>
        <dbReference type="PROSITE" id="PS51217"/>
    </source>
</evidence>
<dbReference type="HAMAP" id="MF_01485">
    <property type="entry name" value="RecB"/>
    <property type="match status" value="1"/>
</dbReference>
<comment type="miscellaneous">
    <text evidence="15">In the RecBCD complex, RecB has a slow 3'-5' helicase, an exonuclease activity and loads RecA onto ssDNA, RecD has a fast 5'-3' helicase activity, while RecC stimulates the ATPase and processivity of the RecB helicase and contributes to recognition of the Chi site.</text>
</comment>
<dbReference type="InterPro" id="IPR011335">
    <property type="entry name" value="Restrct_endonuc-II-like"/>
</dbReference>
<comment type="similarity">
    <text evidence="15">Belongs to the helicase family. UvrD subfamily.</text>
</comment>
<accession>A0ABS7SE93</accession>
<evidence type="ECO:0000256" key="2">
    <source>
        <dbReference type="ARBA" id="ARBA00022723"/>
    </source>
</evidence>
<comment type="catalytic activity">
    <reaction evidence="15">
        <text>Exonucleolytic cleavage (in the presence of ATP) in either 5'- to 3'- or 3'- to 5'-direction to yield 5'-phosphooligonucleotides.</text>
        <dbReference type="EC" id="3.1.11.5"/>
    </reaction>
</comment>
<keyword evidence="9 15" id="KW-0460">Magnesium</keyword>
<dbReference type="SUPFAM" id="SSF52980">
    <property type="entry name" value="Restriction endonuclease-like"/>
    <property type="match status" value="1"/>
</dbReference>
<comment type="domain">
    <text evidence="15">The N-terminal DNA-binding domain is a ssDNA-dependent ATPase and has ATP-dependent 3'-5' helicase function. This domain interacts with RecC.</text>
</comment>
<evidence type="ECO:0000256" key="1">
    <source>
        <dbReference type="ARBA" id="ARBA00022722"/>
    </source>
</evidence>
<evidence type="ECO:0000256" key="15">
    <source>
        <dbReference type="HAMAP-Rule" id="MF_01485"/>
    </source>
</evidence>
<keyword evidence="1 15" id="KW-0540">Nuclease</keyword>
<dbReference type="Gene3D" id="3.90.320.10">
    <property type="match status" value="1"/>
</dbReference>
<dbReference type="InterPro" id="IPR004586">
    <property type="entry name" value="RecB"/>
</dbReference>
<evidence type="ECO:0000256" key="5">
    <source>
        <dbReference type="ARBA" id="ARBA00022801"/>
    </source>
</evidence>
<evidence type="ECO:0000256" key="12">
    <source>
        <dbReference type="ARBA" id="ARBA00023235"/>
    </source>
</evidence>
<feature type="domain" description="UvrD-like helicase C-terminal" evidence="19">
    <location>
        <begin position="359"/>
        <end position="630"/>
    </location>
</feature>
<dbReference type="InterPro" id="IPR014016">
    <property type="entry name" value="UvrD-like_ATP-bd"/>
</dbReference>
<evidence type="ECO:0000256" key="7">
    <source>
        <dbReference type="ARBA" id="ARBA00022839"/>
    </source>
</evidence>
<comment type="function">
    <text evidence="15">A helicase/nuclease that prepares dsDNA breaks (DSB) for recombinational DNA repair. Binds to DSBs and unwinds DNA via a highly rapid and processive ATP-dependent bidirectional helicase activity. Unwinds dsDNA until it encounters a Chi (crossover hotspot instigator) sequence from the 3' direction. Cuts ssDNA a few nucleotides 3' to the Chi site. The properties and activities of the enzyme are changed at Chi. The Chi-altered holoenzyme produces a long 3'-ssDNA overhang and facilitates RecA-binding to the ssDNA for homologous DNA recombination and repair. Holoenzyme degrades any linearized DNA that is unable to undergo homologous recombination. In the holoenzyme this subunit contributes ATPase, 3'-5' helicase, exonuclease activity and loads RecA onto ssDNA.</text>
</comment>
<evidence type="ECO:0000256" key="14">
    <source>
        <dbReference type="ARBA" id="ARBA00048988"/>
    </source>
</evidence>
<feature type="domain" description="UvrD-like helicase ATP-binding" evidence="18">
    <location>
        <begin position="1"/>
        <end position="330"/>
    </location>
</feature>
<feature type="active site" description="For nuclease activity" evidence="15">
    <location>
        <position position="1024"/>
    </location>
</feature>
<feature type="binding site" evidence="15">
    <location>
        <position position="1011"/>
    </location>
    <ligand>
        <name>Mg(2+)</name>
        <dbReference type="ChEBI" id="CHEBI:18420"/>
    </ligand>
</feature>
<comment type="cofactor">
    <cofactor evidence="15">
        <name>Mg(2+)</name>
        <dbReference type="ChEBI" id="CHEBI:18420"/>
    </cofactor>
    <text evidence="15">Binds 1 Mg(2+) ion per subunit.</text>
</comment>
<evidence type="ECO:0000256" key="11">
    <source>
        <dbReference type="ARBA" id="ARBA00023204"/>
    </source>
</evidence>
<dbReference type="InterPro" id="IPR000212">
    <property type="entry name" value="DNA_helicase_UvrD/REP"/>
</dbReference>
<keyword evidence="12 15" id="KW-0413">Isomerase</keyword>
<feature type="region of interest" description="Nuclease activity, interacts with RecD and RecA" evidence="15">
    <location>
        <begin position="797"/>
        <end position="1138"/>
    </location>
</feature>
<keyword evidence="11 15" id="KW-0234">DNA repair</keyword>
<sequence>MTSLDFSITDPLPSGTVMLEASAGTGKTWTIAALVARYVAEGHVQLTEMLIITFGRAASQELRARVREQLVQVERALHHPETAAGAGPLIGLLVHVDDAERMRRLGRVRRALTSFDEATIATTHQFCHQVLRSLGVAGTSDASAQLVEDLDDLLVEVVDDLYLRGFVGDRNQPIFSRKVALKIARAVVDDVYAELRPDPATGDRRSDPVRRARFGQAVRDELERRKRRLQVMHYNDLLTQLADALATPDSLAAQRMRARWKVVLVDEFQDTDPIQWQVLERAFAGHATMVLIGDPKQAIYAFRGGDVVTYLKAASHAQDKRTLPTNHRSDAPVVDALQAMLRGAALGDDQISVVPVRARHEGSRLHGLPNPGAVRLRQVLRTEHLGGSAAIATSRDHIPRDLALDIAELLASGATFDDARDTVGNPQPPRPIQARDVAVLAHTNRDLLAAQAELRRLGIHAVSAGGGSVLRSAAARDWLALLEAMAAPHRATLNRAAALTDLGGMTAADLDAGGDDLDDDLSARHRRLADVYDRQGAAAVLEALNIEGNSARVLAQVGGERTLTDLQHVGELLHETSQQAGAGRLGLAGLIEWLRAQMADDAVQTSGARSRRLDSDAAAVQLVTIHSSKGLQYPIVYCPALFDRHVAKTPEIPQFHEADDARTRCRDVGGETDNPGWSESVARHKAEEAGEALRLLYVAVTRAQSQVVLWWSPTNNTPNSALHRLLFGRDPDGAAMVPDTVPTPRTDEIATAQLRRWADHGAFTLEVADHAAAAPVPPEAPVPELSIRHLDRAIDSNWRRTSYTALSTPREADAHELTGGVGSEPELTPRDDEPETPQSVVTAEPTLPGLDVLIPGADVPSPMATLPVGATFGSLVHGVLEHADPQSPDLRSELLRHIHEQLLWWPVDLDPEELADALVAVCDSPLGPLAPGSTLRGIGRRDRLCELDFELPLGGGDVRRAASRARLGDLAPLLRRHLKEGDPVRAWADVLDAQPMLAQQELRGYLTGSVDVVLRTGGSYLVVDYKTNWLGPFNDPEQPLTAAAYRPEALAEAMGHSSYPLQALLYAVVAHRFLRWRLPDYQPRKHLGGVLYLYLRGMCGPQTPIVDGEPCGVFSWRPPVALVQGVSDLLDGMEESAA</sequence>
<evidence type="ECO:0000256" key="16">
    <source>
        <dbReference type="PROSITE-ProRule" id="PRU00560"/>
    </source>
</evidence>
<evidence type="ECO:0000256" key="4">
    <source>
        <dbReference type="ARBA" id="ARBA00022763"/>
    </source>
</evidence>
<dbReference type="PANTHER" id="PTHR11070:SF23">
    <property type="entry name" value="RECBCD ENZYME SUBUNIT RECB"/>
    <property type="match status" value="1"/>
</dbReference>
<proteinExistence type="inferred from homology"/>
<evidence type="ECO:0000259" key="18">
    <source>
        <dbReference type="PROSITE" id="PS51198"/>
    </source>
</evidence>
<dbReference type="Pfam" id="PF00580">
    <property type="entry name" value="UvrD-helicase"/>
    <property type="match status" value="1"/>
</dbReference>
<comment type="domain">
    <text evidence="15">The C-terminal domain has nuclease activity and interacts with RecD. It interacts with RecA, facilitating its loading onto ssDNA.</text>
</comment>
<dbReference type="RefSeq" id="WP_223409869.1">
    <property type="nucleotide sequence ID" value="NZ_JAGSHT010000021.1"/>
</dbReference>
<name>A0ABS7SE93_9MICO</name>
<dbReference type="InterPro" id="IPR014017">
    <property type="entry name" value="DNA_helicase_UvrD-like_C"/>
</dbReference>
<dbReference type="PANTHER" id="PTHR11070">
    <property type="entry name" value="UVRD / RECB / PCRA DNA HELICASE FAMILY MEMBER"/>
    <property type="match status" value="1"/>
</dbReference>
<dbReference type="CDD" id="cd22352">
    <property type="entry name" value="RecB_C-like"/>
    <property type="match status" value="1"/>
</dbReference>
<comment type="subunit">
    <text evidence="15">Heterotrimer of RecB, RecC and RecD. All subunits contribute to DNA-binding. Interacts with RecA.</text>
</comment>
<dbReference type="EC" id="3.1.11.5" evidence="15"/>
<evidence type="ECO:0000313" key="20">
    <source>
        <dbReference type="EMBL" id="MBZ2198676.1"/>
    </source>
</evidence>
<keyword evidence="5 15" id="KW-0378">Hydrolase</keyword>
<feature type="region of interest" description="DNA-binding and helicase activity, interacts with RecC" evidence="15">
    <location>
        <begin position="1"/>
        <end position="766"/>
    </location>
</feature>